<feature type="compositionally biased region" description="Low complexity" evidence="1">
    <location>
        <begin position="53"/>
        <end position="136"/>
    </location>
</feature>
<dbReference type="Proteomes" id="UP000281677">
    <property type="component" value="Unassembled WGS sequence"/>
</dbReference>
<reference evidence="3 4" key="1">
    <citation type="journal article" date="2018" name="BMC Genomics">
        <title>Genomic evidence for intraspecific hybridization in a clonal and extremely halotolerant yeast.</title>
        <authorList>
            <person name="Gostincar C."/>
            <person name="Stajich J.E."/>
            <person name="Zupancic J."/>
            <person name="Zalar P."/>
            <person name="Gunde-Cimerman N."/>
        </authorList>
    </citation>
    <scope>NUCLEOTIDE SEQUENCE [LARGE SCALE GENOMIC DNA]</scope>
    <source>
        <strain evidence="3 4">EXF-120</strain>
    </source>
</reference>
<accession>A0A3M7I1E6</accession>
<evidence type="ECO:0000256" key="2">
    <source>
        <dbReference type="SAM" id="SignalP"/>
    </source>
</evidence>
<protein>
    <submittedName>
        <fullName evidence="3">Uncharacterized protein</fullName>
    </submittedName>
</protein>
<feature type="region of interest" description="Disordered" evidence="1">
    <location>
        <begin position="46"/>
        <end position="137"/>
    </location>
</feature>
<sequence>MRFSSALTIAASSSLAAAQLDGLTSAAGGLVSSATAGAVSSLTGAAGSEVGLTGSSTSTSGSDTASASSSMGGSNTASSTGSNTASSTGSNTASSTGTDSGSSTGSGSMSMTTSMSTGSMTGSNSNSASMTGTSSGTNGGGGIVGGFNSLTSEAGSAVSSAGSAASSAAGDAASSAAGNSGAMATAVPGLFGAAGIHIPRPALQIPLKALTNLQNLLNLLHAQHLPFLQRQRLRRPYRILDLPTIKLMPGQHIQILLREIGDLHTTTCTPRHHSRRRRPIPIRHLLLPIILHPNTPTPTPGTPRHLQKHPPNPPLRLSTQLPIPQGQMNPTLKRLIERIHAISREEQNPLKILQQPQKDTDQRIAMNIMNLALLQKHIRLIEQQHGTPRMRNIQDLLQLVF</sequence>
<name>A0A3M7I1E6_HORWE</name>
<keyword evidence="2" id="KW-0732">Signal</keyword>
<comment type="caution">
    <text evidence="3">The sequence shown here is derived from an EMBL/GenBank/DDBJ whole genome shotgun (WGS) entry which is preliminary data.</text>
</comment>
<evidence type="ECO:0000313" key="3">
    <source>
        <dbReference type="EMBL" id="RMZ19278.1"/>
    </source>
</evidence>
<feature type="signal peptide" evidence="2">
    <location>
        <begin position="1"/>
        <end position="18"/>
    </location>
</feature>
<gene>
    <name evidence="3" type="ORF">D0859_16730</name>
</gene>
<evidence type="ECO:0000313" key="4">
    <source>
        <dbReference type="Proteomes" id="UP000281677"/>
    </source>
</evidence>
<dbReference type="AlphaFoldDB" id="A0A3M7I1E6"/>
<organism evidence="3 4">
    <name type="scientific">Hortaea werneckii</name>
    <name type="common">Black yeast</name>
    <name type="synonym">Cladosporium werneckii</name>
    <dbReference type="NCBI Taxonomy" id="91943"/>
    <lineage>
        <taxon>Eukaryota</taxon>
        <taxon>Fungi</taxon>
        <taxon>Dikarya</taxon>
        <taxon>Ascomycota</taxon>
        <taxon>Pezizomycotina</taxon>
        <taxon>Dothideomycetes</taxon>
        <taxon>Dothideomycetidae</taxon>
        <taxon>Mycosphaerellales</taxon>
        <taxon>Teratosphaeriaceae</taxon>
        <taxon>Hortaea</taxon>
    </lineage>
</organism>
<proteinExistence type="predicted"/>
<feature type="chain" id="PRO_5018166905" evidence="2">
    <location>
        <begin position="19"/>
        <end position="401"/>
    </location>
</feature>
<evidence type="ECO:0000256" key="1">
    <source>
        <dbReference type="SAM" id="MobiDB-lite"/>
    </source>
</evidence>
<dbReference type="EMBL" id="QWIT01001077">
    <property type="protein sequence ID" value="RMZ19278.1"/>
    <property type="molecule type" value="Genomic_DNA"/>
</dbReference>